<evidence type="ECO:0000256" key="6">
    <source>
        <dbReference type="ARBA" id="ARBA00022692"/>
    </source>
</evidence>
<dbReference type="Pfam" id="PF02518">
    <property type="entry name" value="HATPase_c"/>
    <property type="match status" value="1"/>
</dbReference>
<evidence type="ECO:0000256" key="1">
    <source>
        <dbReference type="ARBA" id="ARBA00000085"/>
    </source>
</evidence>
<dbReference type="SUPFAM" id="SSF55874">
    <property type="entry name" value="ATPase domain of HSP90 chaperone/DNA topoisomerase II/histidine kinase"/>
    <property type="match status" value="1"/>
</dbReference>
<dbReference type="AlphaFoldDB" id="A0A7W3LIP5"/>
<feature type="domain" description="HAMP" evidence="14">
    <location>
        <begin position="186"/>
        <end position="240"/>
    </location>
</feature>
<evidence type="ECO:0000256" key="8">
    <source>
        <dbReference type="ARBA" id="ARBA00022989"/>
    </source>
</evidence>
<keyword evidence="5" id="KW-0808">Transferase</keyword>
<feature type="region of interest" description="Disordered" evidence="11">
    <location>
        <begin position="446"/>
        <end position="470"/>
    </location>
</feature>
<keyword evidence="9" id="KW-0902">Two-component regulatory system</keyword>
<dbReference type="Gene3D" id="3.30.565.10">
    <property type="entry name" value="Histidine kinase-like ATPase, C-terminal domain"/>
    <property type="match status" value="1"/>
</dbReference>
<dbReference type="InterPro" id="IPR003594">
    <property type="entry name" value="HATPase_dom"/>
</dbReference>
<dbReference type="SMART" id="SM00388">
    <property type="entry name" value="HisKA"/>
    <property type="match status" value="1"/>
</dbReference>
<evidence type="ECO:0000256" key="7">
    <source>
        <dbReference type="ARBA" id="ARBA00022777"/>
    </source>
</evidence>
<dbReference type="InterPro" id="IPR003660">
    <property type="entry name" value="HAMP_dom"/>
</dbReference>
<evidence type="ECO:0000313" key="16">
    <source>
        <dbReference type="Proteomes" id="UP000572680"/>
    </source>
</evidence>
<evidence type="ECO:0000256" key="3">
    <source>
        <dbReference type="ARBA" id="ARBA00012438"/>
    </source>
</evidence>
<name>A0A7W3LIP5_ACTNM</name>
<organism evidence="15 16">
    <name type="scientific">Actinomadura namibiensis</name>
    <dbReference type="NCBI Taxonomy" id="182080"/>
    <lineage>
        <taxon>Bacteria</taxon>
        <taxon>Bacillati</taxon>
        <taxon>Actinomycetota</taxon>
        <taxon>Actinomycetes</taxon>
        <taxon>Streptosporangiales</taxon>
        <taxon>Thermomonosporaceae</taxon>
        <taxon>Actinomadura</taxon>
    </lineage>
</organism>
<keyword evidence="8 12" id="KW-1133">Transmembrane helix</keyword>
<dbReference type="InterPro" id="IPR003661">
    <property type="entry name" value="HisK_dim/P_dom"/>
</dbReference>
<evidence type="ECO:0000256" key="4">
    <source>
        <dbReference type="ARBA" id="ARBA00022553"/>
    </source>
</evidence>
<dbReference type="SMART" id="SM00387">
    <property type="entry name" value="HATPase_c"/>
    <property type="match status" value="1"/>
</dbReference>
<gene>
    <name evidence="15" type="ORF">HNR61_000413</name>
</gene>
<dbReference type="PANTHER" id="PTHR45436:SF5">
    <property type="entry name" value="SENSOR HISTIDINE KINASE TRCS"/>
    <property type="match status" value="1"/>
</dbReference>
<dbReference type="GO" id="GO:0000155">
    <property type="term" value="F:phosphorelay sensor kinase activity"/>
    <property type="evidence" value="ECO:0007669"/>
    <property type="project" value="InterPro"/>
</dbReference>
<dbReference type="CDD" id="cd00082">
    <property type="entry name" value="HisKA"/>
    <property type="match status" value="1"/>
</dbReference>
<dbReference type="EC" id="2.7.13.3" evidence="3"/>
<dbReference type="RefSeq" id="WP_182841391.1">
    <property type="nucleotide sequence ID" value="NZ_BAAALP010000006.1"/>
</dbReference>
<keyword evidence="6 12" id="KW-0812">Transmembrane</keyword>
<protein>
    <recommendedName>
        <fullName evidence="3">histidine kinase</fullName>
        <ecNumber evidence="3">2.7.13.3</ecNumber>
    </recommendedName>
</protein>
<comment type="subcellular location">
    <subcellularLocation>
        <location evidence="2">Cell membrane</location>
    </subcellularLocation>
</comment>
<keyword evidence="10 12" id="KW-0472">Membrane</keyword>
<evidence type="ECO:0000259" key="14">
    <source>
        <dbReference type="PROSITE" id="PS50885"/>
    </source>
</evidence>
<evidence type="ECO:0000256" key="2">
    <source>
        <dbReference type="ARBA" id="ARBA00004236"/>
    </source>
</evidence>
<keyword evidence="7 15" id="KW-0418">Kinase</keyword>
<keyword evidence="16" id="KW-1185">Reference proteome</keyword>
<dbReference type="InterPro" id="IPR004358">
    <property type="entry name" value="Sig_transdc_His_kin-like_C"/>
</dbReference>
<sequence>MGRLRRWHARLWISVRGRATVLTLLVAAVVLGVALTLVSILITQLVRQQVYRETAETASRVAAEADAGRLPDPIPVRRPRVRWVQVVDASGRVLAASRDARGRPPLVTRPADLILNDYTRCPPDLGSCVTVRGVHLIESSYGPDVMVYAAARVPGLRSHWPVFASMAVLYVLALALIGRWVWWLIGTALRPVEAIRADMARFSTDHPGRRVPVLYSGGGEIQRLAETVNATLERLDEANDRQRRFISDASHDLRQPIAAVIAELDLALQDLPDGEARSGVEAALRQAERLNEIVADLLELSRLASGAPAPVERLDLADLVRQELSDRHGRVPITCRLEPGATVRVNRIRLARLLGNLVNNALRHAGTAVEVTVRTDDGTAVLEVADDGAGVPEDLRDKIFERYARGPDSRSRDPGGTGLGLSIAREIAQTYGGSLTLAGGAPGGARFVVRLPADPPPGPSRSGSVAHRAS</sequence>
<dbReference type="Proteomes" id="UP000572680">
    <property type="component" value="Unassembled WGS sequence"/>
</dbReference>
<evidence type="ECO:0000256" key="9">
    <source>
        <dbReference type="ARBA" id="ARBA00023012"/>
    </source>
</evidence>
<dbReference type="Pfam" id="PF00512">
    <property type="entry name" value="HisKA"/>
    <property type="match status" value="1"/>
</dbReference>
<dbReference type="PANTHER" id="PTHR45436">
    <property type="entry name" value="SENSOR HISTIDINE KINASE YKOH"/>
    <property type="match status" value="1"/>
</dbReference>
<dbReference type="GO" id="GO:0005886">
    <property type="term" value="C:plasma membrane"/>
    <property type="evidence" value="ECO:0007669"/>
    <property type="project" value="UniProtKB-SubCell"/>
</dbReference>
<dbReference type="PRINTS" id="PR00344">
    <property type="entry name" value="BCTRLSENSOR"/>
</dbReference>
<evidence type="ECO:0000256" key="5">
    <source>
        <dbReference type="ARBA" id="ARBA00022679"/>
    </source>
</evidence>
<reference evidence="15 16" key="1">
    <citation type="submission" date="2020-08" db="EMBL/GenBank/DDBJ databases">
        <title>Genomic Encyclopedia of Type Strains, Phase IV (KMG-IV): sequencing the most valuable type-strain genomes for metagenomic binning, comparative biology and taxonomic classification.</title>
        <authorList>
            <person name="Goeker M."/>
        </authorList>
    </citation>
    <scope>NUCLEOTIDE SEQUENCE [LARGE SCALE GENOMIC DNA]</scope>
    <source>
        <strain evidence="15 16">DSM 44197</strain>
    </source>
</reference>
<accession>A0A7W3LIP5</accession>
<feature type="transmembrane region" description="Helical" evidence="12">
    <location>
        <begin position="162"/>
        <end position="182"/>
    </location>
</feature>
<feature type="transmembrane region" description="Helical" evidence="12">
    <location>
        <begin position="21"/>
        <end position="42"/>
    </location>
</feature>
<proteinExistence type="predicted"/>
<evidence type="ECO:0000259" key="13">
    <source>
        <dbReference type="PROSITE" id="PS50109"/>
    </source>
</evidence>
<dbReference type="InterPro" id="IPR036890">
    <property type="entry name" value="HATPase_C_sf"/>
</dbReference>
<dbReference type="PROSITE" id="PS50109">
    <property type="entry name" value="HIS_KIN"/>
    <property type="match status" value="1"/>
</dbReference>
<dbReference type="SUPFAM" id="SSF47384">
    <property type="entry name" value="Homodimeric domain of signal transducing histidine kinase"/>
    <property type="match status" value="1"/>
</dbReference>
<dbReference type="Gene3D" id="1.10.287.130">
    <property type="match status" value="1"/>
</dbReference>
<comment type="catalytic activity">
    <reaction evidence="1">
        <text>ATP + protein L-histidine = ADP + protein N-phospho-L-histidine.</text>
        <dbReference type="EC" id="2.7.13.3"/>
    </reaction>
</comment>
<dbReference type="EMBL" id="JACJIA010000001">
    <property type="protein sequence ID" value="MBA8948815.1"/>
    <property type="molecule type" value="Genomic_DNA"/>
</dbReference>
<evidence type="ECO:0000256" key="10">
    <source>
        <dbReference type="ARBA" id="ARBA00023136"/>
    </source>
</evidence>
<dbReference type="CDD" id="cd00075">
    <property type="entry name" value="HATPase"/>
    <property type="match status" value="1"/>
</dbReference>
<evidence type="ECO:0000256" key="12">
    <source>
        <dbReference type="SAM" id="Phobius"/>
    </source>
</evidence>
<comment type="caution">
    <text evidence="15">The sequence shown here is derived from an EMBL/GenBank/DDBJ whole genome shotgun (WGS) entry which is preliminary data.</text>
</comment>
<feature type="domain" description="Histidine kinase" evidence="13">
    <location>
        <begin position="248"/>
        <end position="455"/>
    </location>
</feature>
<dbReference type="InterPro" id="IPR036097">
    <property type="entry name" value="HisK_dim/P_sf"/>
</dbReference>
<dbReference type="PROSITE" id="PS50885">
    <property type="entry name" value="HAMP"/>
    <property type="match status" value="1"/>
</dbReference>
<keyword evidence="4" id="KW-0597">Phosphoprotein</keyword>
<evidence type="ECO:0000313" key="15">
    <source>
        <dbReference type="EMBL" id="MBA8948815.1"/>
    </source>
</evidence>
<dbReference type="SMART" id="SM00304">
    <property type="entry name" value="HAMP"/>
    <property type="match status" value="1"/>
</dbReference>
<dbReference type="InterPro" id="IPR005467">
    <property type="entry name" value="His_kinase_dom"/>
</dbReference>
<dbReference type="InterPro" id="IPR050428">
    <property type="entry name" value="TCS_sensor_his_kinase"/>
</dbReference>
<evidence type="ECO:0000256" key="11">
    <source>
        <dbReference type="SAM" id="MobiDB-lite"/>
    </source>
</evidence>